<gene>
    <name evidence="10" type="primary">dacA</name>
    <name evidence="12" type="ORF">A2828_02740</name>
</gene>
<comment type="caution">
    <text evidence="12">The sequence shown here is derived from an EMBL/GenBank/DDBJ whole genome shotgun (WGS) entry which is preliminary data.</text>
</comment>
<dbReference type="PANTHER" id="PTHR34185:SF1">
    <property type="entry name" value="DIADENYLATE CYCLASE"/>
    <property type="match status" value="1"/>
</dbReference>
<dbReference type="Proteomes" id="UP000178869">
    <property type="component" value="Unassembled WGS sequence"/>
</dbReference>
<feature type="transmembrane region" description="Helical" evidence="10">
    <location>
        <begin position="57"/>
        <end position="75"/>
    </location>
</feature>
<dbReference type="InterPro" id="IPR003390">
    <property type="entry name" value="DNA_integrity_scan_DisA_N"/>
</dbReference>
<evidence type="ECO:0000256" key="6">
    <source>
        <dbReference type="ARBA" id="ARBA00022741"/>
    </source>
</evidence>
<dbReference type="InterPro" id="IPR036888">
    <property type="entry name" value="DNA_integrity_DisA_N_sf"/>
</dbReference>
<dbReference type="Gene3D" id="3.40.1700.10">
    <property type="entry name" value="DNA integrity scanning protein, DisA, N-terminal domain"/>
    <property type="match status" value="1"/>
</dbReference>
<evidence type="ECO:0000256" key="4">
    <source>
        <dbReference type="ARBA" id="ARBA00022692"/>
    </source>
</evidence>
<comment type="subunit">
    <text evidence="10">Probably a homodimer.</text>
</comment>
<evidence type="ECO:0000313" key="13">
    <source>
        <dbReference type="Proteomes" id="UP000178869"/>
    </source>
</evidence>
<evidence type="ECO:0000256" key="5">
    <source>
        <dbReference type="ARBA" id="ARBA00022695"/>
    </source>
</evidence>
<keyword evidence="2 10" id="KW-1003">Cell membrane</keyword>
<comment type="catalytic activity">
    <reaction evidence="1 10">
        <text>2 ATP = 3',3'-c-di-AMP + 2 diphosphate</text>
        <dbReference type="Rhea" id="RHEA:35655"/>
        <dbReference type="ChEBI" id="CHEBI:30616"/>
        <dbReference type="ChEBI" id="CHEBI:33019"/>
        <dbReference type="ChEBI" id="CHEBI:71500"/>
        <dbReference type="EC" id="2.7.7.85"/>
    </reaction>
</comment>
<accession>A0A1G2PCS0</accession>
<dbReference type="PIRSF" id="PIRSF004793">
    <property type="entry name" value="UCP004793"/>
    <property type="match status" value="1"/>
</dbReference>
<proteinExistence type="inferred from homology"/>
<dbReference type="GO" id="GO:0004016">
    <property type="term" value="F:adenylate cyclase activity"/>
    <property type="evidence" value="ECO:0007669"/>
    <property type="project" value="UniProtKB-UniRule"/>
</dbReference>
<dbReference type="AlphaFoldDB" id="A0A1G2PCS0"/>
<keyword evidence="3 10" id="KW-0808">Transferase</keyword>
<dbReference type="Pfam" id="PF02457">
    <property type="entry name" value="DAC"/>
    <property type="match status" value="1"/>
</dbReference>
<dbReference type="EMBL" id="MHSR01000021">
    <property type="protein sequence ID" value="OHA46115.1"/>
    <property type="molecule type" value="Genomic_DNA"/>
</dbReference>
<organism evidence="12 13">
    <name type="scientific">Candidatus Terrybacteria bacterium RIFCSPHIGHO2_01_FULL_43_35</name>
    <dbReference type="NCBI Taxonomy" id="1802361"/>
    <lineage>
        <taxon>Bacteria</taxon>
        <taxon>Candidatus Terryibacteriota</taxon>
    </lineage>
</organism>
<evidence type="ECO:0000256" key="3">
    <source>
        <dbReference type="ARBA" id="ARBA00022679"/>
    </source>
</evidence>
<feature type="domain" description="DAC" evidence="11">
    <location>
        <begin position="76"/>
        <end position="236"/>
    </location>
</feature>
<evidence type="ECO:0000256" key="8">
    <source>
        <dbReference type="ARBA" id="ARBA00022989"/>
    </source>
</evidence>
<evidence type="ECO:0000256" key="1">
    <source>
        <dbReference type="ARBA" id="ARBA00000877"/>
    </source>
</evidence>
<dbReference type="SUPFAM" id="SSF143597">
    <property type="entry name" value="YojJ-like"/>
    <property type="match status" value="1"/>
</dbReference>
<dbReference type="GO" id="GO:0106408">
    <property type="term" value="F:diadenylate cyclase activity"/>
    <property type="evidence" value="ECO:0007669"/>
    <property type="project" value="UniProtKB-EC"/>
</dbReference>
<dbReference type="InterPro" id="IPR014046">
    <property type="entry name" value="C-di-AMP_synthase"/>
</dbReference>
<sequence length="284" mass="32225">MINATLLDILDILIVAGLVYVFLLWLKQTHSSYLVSGITILSGLYFVAAALGLRLTVMIFQVFFSVFLIVLVVIFQAEIRRFFEMVGIFGIRYPWRKVKLSSDTTDILISVIDKLAHHKMGALIVLRGQEQIERHLSGGVPLMGRLSTQLLESLFDNRSPGHDGAMIIENDMLTKFAVHLPLSHDFKQLGSRGTRHAAALGLAENSDALSIIVSEESGDISVAYQGKLRKLDGIDDLRKDLRHFYQEKFPQKEWRNWKNLITRNSYEKIGAVLISFAIWYSFIR</sequence>
<keyword evidence="4 10" id="KW-0812">Transmembrane</keyword>
<dbReference type="InterPro" id="IPR034701">
    <property type="entry name" value="CdaA"/>
</dbReference>
<keyword evidence="9 10" id="KW-0472">Membrane</keyword>
<evidence type="ECO:0000313" key="12">
    <source>
        <dbReference type="EMBL" id="OHA46115.1"/>
    </source>
</evidence>
<keyword evidence="6 10" id="KW-0547">Nucleotide-binding</keyword>
<comment type="caution">
    <text evidence="10">Lacks conserved residue(s) required for the propagation of feature annotation.</text>
</comment>
<evidence type="ECO:0000259" key="11">
    <source>
        <dbReference type="PROSITE" id="PS51794"/>
    </source>
</evidence>
<feature type="transmembrane region" description="Helical" evidence="10">
    <location>
        <begin position="265"/>
        <end position="283"/>
    </location>
</feature>
<reference evidence="12 13" key="1">
    <citation type="journal article" date="2016" name="Nat. Commun.">
        <title>Thousands of microbial genomes shed light on interconnected biogeochemical processes in an aquifer system.</title>
        <authorList>
            <person name="Anantharaman K."/>
            <person name="Brown C.T."/>
            <person name="Hug L.A."/>
            <person name="Sharon I."/>
            <person name="Castelle C.J."/>
            <person name="Probst A.J."/>
            <person name="Thomas B.C."/>
            <person name="Singh A."/>
            <person name="Wilkins M.J."/>
            <person name="Karaoz U."/>
            <person name="Brodie E.L."/>
            <person name="Williams K.H."/>
            <person name="Hubbard S.S."/>
            <person name="Banfield J.F."/>
        </authorList>
    </citation>
    <scope>NUCLEOTIDE SEQUENCE [LARGE SCALE GENOMIC DNA]</scope>
</reference>
<comment type="function">
    <text evidence="10">Catalyzes the condensation of 2 ATP molecules into cyclic di-AMP (c-di-AMP), a second messenger used to regulate differing processes in different bacteria.</text>
</comment>
<dbReference type="GO" id="GO:0005524">
    <property type="term" value="F:ATP binding"/>
    <property type="evidence" value="ECO:0007669"/>
    <property type="project" value="UniProtKB-UniRule"/>
</dbReference>
<keyword evidence="5 10" id="KW-0548">Nucleotidyltransferase</keyword>
<comment type="similarity">
    <text evidence="10">Belongs to the adenylate cyclase family. DacA/CdaA subfamily.</text>
</comment>
<keyword evidence="8 10" id="KW-1133">Transmembrane helix</keyword>
<feature type="transmembrane region" description="Helical" evidence="10">
    <location>
        <begin position="33"/>
        <end position="51"/>
    </location>
</feature>
<dbReference type="InterPro" id="IPR050338">
    <property type="entry name" value="DisA"/>
</dbReference>
<evidence type="ECO:0000256" key="9">
    <source>
        <dbReference type="ARBA" id="ARBA00023136"/>
    </source>
</evidence>
<protein>
    <recommendedName>
        <fullName evidence="10">Diadenylate cyclase</fullName>
        <shortName evidence="10">DAC</shortName>
        <ecNumber evidence="10">2.7.7.85</ecNumber>
    </recommendedName>
    <alternativeName>
        <fullName evidence="10">Cyclic-di-AMP synthase</fullName>
        <shortName evidence="10">c-di-AMP synthase</shortName>
    </alternativeName>
</protein>
<dbReference type="InterPro" id="IPR045585">
    <property type="entry name" value="CdaA_N"/>
</dbReference>
<dbReference type="PROSITE" id="PS51794">
    <property type="entry name" value="DAC"/>
    <property type="match status" value="1"/>
</dbReference>
<keyword evidence="7 10" id="KW-0067">ATP-binding</keyword>
<feature type="transmembrane region" description="Helical" evidence="10">
    <location>
        <begin position="6"/>
        <end position="26"/>
    </location>
</feature>
<dbReference type="GO" id="GO:0006171">
    <property type="term" value="P:cAMP biosynthetic process"/>
    <property type="evidence" value="ECO:0007669"/>
    <property type="project" value="InterPro"/>
</dbReference>
<evidence type="ECO:0000256" key="2">
    <source>
        <dbReference type="ARBA" id="ARBA00022475"/>
    </source>
</evidence>
<dbReference type="HAMAP" id="MF_01499">
    <property type="entry name" value="DacA"/>
    <property type="match status" value="1"/>
</dbReference>
<evidence type="ECO:0000256" key="10">
    <source>
        <dbReference type="HAMAP-Rule" id="MF_01499"/>
    </source>
</evidence>
<dbReference type="PANTHER" id="PTHR34185">
    <property type="entry name" value="DIADENYLATE CYCLASE"/>
    <property type="match status" value="1"/>
</dbReference>
<evidence type="ECO:0000256" key="7">
    <source>
        <dbReference type="ARBA" id="ARBA00022840"/>
    </source>
</evidence>
<dbReference type="Pfam" id="PF19293">
    <property type="entry name" value="CdaA_N"/>
    <property type="match status" value="1"/>
</dbReference>
<dbReference type="EC" id="2.7.7.85" evidence="10"/>
<name>A0A1G2PCS0_9BACT</name>